<keyword evidence="3" id="KW-1185">Reference proteome</keyword>
<dbReference type="SUPFAM" id="SSF53335">
    <property type="entry name" value="S-adenosyl-L-methionine-dependent methyltransferases"/>
    <property type="match status" value="1"/>
</dbReference>
<dbReference type="CDD" id="cd02440">
    <property type="entry name" value="AdoMet_MTases"/>
    <property type="match status" value="1"/>
</dbReference>
<reference evidence="2 3" key="1">
    <citation type="submission" date="2018-03" db="EMBL/GenBank/DDBJ databases">
        <title>Phenotypic and genomic properties of Cyclonatronum proteinivorum gen. nov., sp. nov., a haloalkaliphilic bacteroidete from soda lakes possessing Na+-translocating rhodopsin.</title>
        <authorList>
            <person name="Toshchakov S.V."/>
            <person name="Korzhenkov A."/>
            <person name="Samarov N.I."/>
            <person name="Kublanov I.V."/>
            <person name="Muntyan M.S."/>
            <person name="Sorokin D.Y."/>
        </authorList>
    </citation>
    <scope>NUCLEOTIDE SEQUENCE [LARGE SCALE GENOMIC DNA]</scope>
    <source>
        <strain evidence="2 3">Omega</strain>
    </source>
</reference>
<dbReference type="InterPro" id="IPR041698">
    <property type="entry name" value="Methyltransf_25"/>
</dbReference>
<protein>
    <submittedName>
        <fullName evidence="2">2-polyprenyl-3-methyl-5-hydroxy-6-metoxy-1, 4-benzoquinol methylase</fullName>
    </submittedName>
</protein>
<dbReference type="KEGG" id="cprv:CYPRO_0997"/>
<dbReference type="OrthoDB" id="9800454at2"/>
<accession>A0A345UIH0</accession>
<sequence length="232" mass="26758">MPLFLRNRDTHTAELMDSADCNPVLLNNTYRHFTHINRMLSGWELLFHRYIAPRCTDDNKVYTLLDIGFGGGDIPLHMRELAFKYGIKLQITAIDTDPRALLYVNTTFRNTGISFQCISEADLVKEGETYDFVISNHLIHHLEGPEVTSLLTNAKKLANEMVLFSDLCRSDIAWFLFNGLTLFSFRDSFIRYDGLTSIRRSYTVDELQQLVPEGYRVEATIPFRLLVTHMNP</sequence>
<dbReference type="NCBIfam" id="NF004851">
    <property type="entry name" value="PRK06202.1"/>
    <property type="match status" value="1"/>
</dbReference>
<organism evidence="2 3">
    <name type="scientific">Cyclonatronum proteinivorum</name>
    <dbReference type="NCBI Taxonomy" id="1457365"/>
    <lineage>
        <taxon>Bacteria</taxon>
        <taxon>Pseudomonadati</taxon>
        <taxon>Balneolota</taxon>
        <taxon>Balneolia</taxon>
        <taxon>Balneolales</taxon>
        <taxon>Cyclonatronaceae</taxon>
        <taxon>Cyclonatronum</taxon>
    </lineage>
</organism>
<dbReference type="Proteomes" id="UP000254808">
    <property type="component" value="Chromosome"/>
</dbReference>
<dbReference type="GO" id="GO:0032259">
    <property type="term" value="P:methylation"/>
    <property type="evidence" value="ECO:0007669"/>
    <property type="project" value="UniProtKB-KW"/>
</dbReference>
<dbReference type="EMBL" id="CP027806">
    <property type="protein sequence ID" value="AXJ00272.1"/>
    <property type="molecule type" value="Genomic_DNA"/>
</dbReference>
<dbReference type="GO" id="GO:0008168">
    <property type="term" value="F:methyltransferase activity"/>
    <property type="evidence" value="ECO:0007669"/>
    <property type="project" value="UniProtKB-KW"/>
</dbReference>
<feature type="domain" description="Methyltransferase" evidence="1">
    <location>
        <begin position="65"/>
        <end position="157"/>
    </location>
</feature>
<proteinExistence type="predicted"/>
<dbReference type="Gene3D" id="3.40.50.150">
    <property type="entry name" value="Vaccinia Virus protein VP39"/>
    <property type="match status" value="1"/>
</dbReference>
<dbReference type="InterPro" id="IPR029063">
    <property type="entry name" value="SAM-dependent_MTases_sf"/>
</dbReference>
<evidence type="ECO:0000259" key="1">
    <source>
        <dbReference type="Pfam" id="PF13649"/>
    </source>
</evidence>
<dbReference type="Pfam" id="PF13649">
    <property type="entry name" value="Methyltransf_25"/>
    <property type="match status" value="1"/>
</dbReference>
<keyword evidence="2" id="KW-0808">Transferase</keyword>
<dbReference type="AlphaFoldDB" id="A0A345UIH0"/>
<gene>
    <name evidence="2" type="ORF">CYPRO_0997</name>
</gene>
<name>A0A345UIH0_9BACT</name>
<evidence type="ECO:0000313" key="3">
    <source>
        <dbReference type="Proteomes" id="UP000254808"/>
    </source>
</evidence>
<keyword evidence="2" id="KW-0489">Methyltransferase</keyword>
<evidence type="ECO:0000313" key="2">
    <source>
        <dbReference type="EMBL" id="AXJ00272.1"/>
    </source>
</evidence>